<name>F2RJG4_STRVP</name>
<dbReference type="SUPFAM" id="SSF55729">
    <property type="entry name" value="Acyl-CoA N-acyltransferases (Nat)"/>
    <property type="match status" value="1"/>
</dbReference>
<accession>F2RJG4</accession>
<gene>
    <name evidence="2" type="ordered locus">SVEN_1887</name>
</gene>
<dbReference type="PATRIC" id="fig|953739.5.peg.4043"/>
<dbReference type="Gene3D" id="3.40.630.30">
    <property type="match status" value="1"/>
</dbReference>
<evidence type="ECO:0000313" key="2">
    <source>
        <dbReference type="EMBL" id="CCA55174.1"/>
    </source>
</evidence>
<dbReference type="AlphaFoldDB" id="F2RJG4"/>
<organism evidence="2 3">
    <name type="scientific">Streptomyces venezuelae (strain ATCC 10712 / CBS 650.69 / DSM 40230 / JCM 4526 / NBRC 13096 / PD 04745)</name>
    <dbReference type="NCBI Taxonomy" id="953739"/>
    <lineage>
        <taxon>Bacteria</taxon>
        <taxon>Bacillati</taxon>
        <taxon>Actinomycetota</taxon>
        <taxon>Actinomycetes</taxon>
        <taxon>Kitasatosporales</taxon>
        <taxon>Streptomycetaceae</taxon>
        <taxon>Streptomyces</taxon>
    </lineage>
</organism>
<evidence type="ECO:0000259" key="1">
    <source>
        <dbReference type="PROSITE" id="PS51186"/>
    </source>
</evidence>
<dbReference type="PROSITE" id="PS51186">
    <property type="entry name" value="GNAT"/>
    <property type="match status" value="1"/>
</dbReference>
<evidence type="ECO:0000313" key="3">
    <source>
        <dbReference type="Proteomes" id="UP000006854"/>
    </source>
</evidence>
<dbReference type="STRING" id="953739.SVEN_1887"/>
<dbReference type="GeneID" id="51862466"/>
<dbReference type="eggNOG" id="COG0456">
    <property type="taxonomic scope" value="Bacteria"/>
</dbReference>
<feature type="domain" description="N-acetyltransferase" evidence="1">
    <location>
        <begin position="5"/>
        <end position="170"/>
    </location>
</feature>
<sequence length="172" mass="18728">MTAQVTFRQADERDLDLLAGMYDGAARWMLRNGIDQWKPGGKPVSHFRARVAAGEVWLATRDGAAVGAYELWWEDEQAWGPQPPVAGYVHRLMTDRASAPSGTGRALLAHAEGRIAAGGRSVARLDCLSNNPRLRTYYEAAGYRAVGEEPGKLAADGTTYGVVLMERALTPR</sequence>
<protein>
    <submittedName>
        <fullName evidence="2">Conventional protein tyrosine phosphatase</fullName>
    </submittedName>
</protein>
<dbReference type="KEGG" id="sve:SVEN_1887"/>
<dbReference type="Proteomes" id="UP000006854">
    <property type="component" value="Chromosome"/>
</dbReference>
<dbReference type="GO" id="GO:0016747">
    <property type="term" value="F:acyltransferase activity, transferring groups other than amino-acyl groups"/>
    <property type="evidence" value="ECO:0007669"/>
    <property type="project" value="InterPro"/>
</dbReference>
<dbReference type="OrthoDB" id="1188001at2"/>
<proteinExistence type="predicted"/>
<dbReference type="InterPro" id="IPR000182">
    <property type="entry name" value="GNAT_dom"/>
</dbReference>
<dbReference type="Pfam" id="PF13508">
    <property type="entry name" value="Acetyltransf_7"/>
    <property type="match status" value="1"/>
</dbReference>
<dbReference type="InterPro" id="IPR016181">
    <property type="entry name" value="Acyl_CoA_acyltransferase"/>
</dbReference>
<dbReference type="EMBL" id="FR845719">
    <property type="protein sequence ID" value="CCA55174.1"/>
    <property type="molecule type" value="Genomic_DNA"/>
</dbReference>
<keyword evidence="3" id="KW-1185">Reference proteome</keyword>
<dbReference type="RefSeq" id="WP_015033092.1">
    <property type="nucleotide sequence ID" value="NC_018750.1"/>
</dbReference>
<reference evidence="2 3" key="1">
    <citation type="journal article" date="2011" name="BMC Genomics">
        <title>Genome-wide analysis of the role of GlnR in Streptomyces venezuelae provides new insights into global nitrogen regulation in actinomycetes.</title>
        <authorList>
            <person name="Pullan S.T."/>
            <person name="Bibb M.J."/>
            <person name="Merrick M."/>
        </authorList>
    </citation>
    <scope>NUCLEOTIDE SEQUENCE [LARGE SCALE GENOMIC DNA]</scope>
    <source>
        <strain evidence="2">ATCC 10712</strain>
    </source>
</reference>
<dbReference type="HOGENOM" id="CLU_013985_13_3_11"/>